<gene>
    <name evidence="4" type="ORF">LSCM1_05728</name>
    <name evidence="5" type="ORF">LSCM1_05731</name>
</gene>
<dbReference type="SUPFAM" id="SSF47473">
    <property type="entry name" value="EF-hand"/>
    <property type="match status" value="1"/>
</dbReference>
<dbReference type="Gene3D" id="1.10.238.10">
    <property type="entry name" value="EF-hand"/>
    <property type="match status" value="1"/>
</dbReference>
<dbReference type="EMBL" id="JAFEUZ010000016">
    <property type="protein sequence ID" value="KAG5482014.1"/>
    <property type="molecule type" value="Genomic_DNA"/>
</dbReference>
<dbReference type="EMBL" id="JAFEUZ010000016">
    <property type="protein sequence ID" value="KAG5482017.1"/>
    <property type="molecule type" value="Genomic_DNA"/>
</dbReference>
<evidence type="ECO:0000256" key="2">
    <source>
        <dbReference type="ARBA" id="ARBA00022737"/>
    </source>
</evidence>
<keyword evidence="2" id="KW-0677">Repeat</keyword>
<dbReference type="RefSeq" id="XP_067179807.1">
    <property type="nucleotide sequence ID" value="XM_067323172.1"/>
</dbReference>
<dbReference type="InterPro" id="IPR003299">
    <property type="entry name" value="Calflagin-bd"/>
</dbReference>
<dbReference type="PRINTS" id="PR01362">
    <property type="entry name" value="CALFLAGIN"/>
</dbReference>
<dbReference type="InterPro" id="IPR002048">
    <property type="entry name" value="EF_hand_dom"/>
</dbReference>
<dbReference type="PROSITE" id="PS50222">
    <property type="entry name" value="EF_HAND_2"/>
    <property type="match status" value="1"/>
</dbReference>
<dbReference type="SMR" id="A0A836KQP5"/>
<organism evidence="5 6">
    <name type="scientific">Leishmania martiniquensis</name>
    <dbReference type="NCBI Taxonomy" id="1580590"/>
    <lineage>
        <taxon>Eukaryota</taxon>
        <taxon>Discoba</taxon>
        <taxon>Euglenozoa</taxon>
        <taxon>Kinetoplastea</taxon>
        <taxon>Metakinetoplastina</taxon>
        <taxon>Trypanosomatida</taxon>
        <taxon>Trypanosomatidae</taxon>
        <taxon>Leishmaniinae</taxon>
        <taxon>Leishmania</taxon>
    </lineage>
</organism>
<evidence type="ECO:0000313" key="4">
    <source>
        <dbReference type="EMBL" id="KAG5482014.1"/>
    </source>
</evidence>
<evidence type="ECO:0000259" key="3">
    <source>
        <dbReference type="PROSITE" id="PS50222"/>
    </source>
</evidence>
<dbReference type="KEGG" id="lmat:92515684"/>
<proteinExistence type="predicted"/>
<accession>A0A836KQP5</accession>
<protein>
    <recommendedName>
        <fullName evidence="3">EF-hand domain-containing protein</fullName>
    </recommendedName>
</protein>
<dbReference type="OrthoDB" id="270165at2759"/>
<dbReference type="GeneID" id="92515684"/>
<dbReference type="GO" id="GO:0005509">
    <property type="term" value="F:calcium ion binding"/>
    <property type="evidence" value="ECO:0007669"/>
    <property type="project" value="InterPro"/>
</dbReference>
<keyword evidence="1" id="KW-0479">Metal-binding</keyword>
<reference evidence="5" key="3">
    <citation type="submission" date="2021-03" db="EMBL/GenBank/DDBJ databases">
        <title>Leishmania (Mundinia) martiniquensis Genome sequencing and assembly.</title>
        <authorList>
            <person name="Almutairi H."/>
            <person name="Gatherer D."/>
        </authorList>
    </citation>
    <scope>NUCLEOTIDE SEQUENCE</scope>
    <source>
        <strain evidence="5">LSCM1</strain>
    </source>
</reference>
<feature type="domain" description="EF-hand" evidence="3">
    <location>
        <begin position="35"/>
        <end position="62"/>
    </location>
</feature>
<reference evidence="6" key="2">
    <citation type="journal article" date="2021" name="Sci. Data">
        <title>Chromosome-scale genome sequencing, assembly and annotation of six genomes from subfamily Leishmaniinae.</title>
        <authorList>
            <person name="Almutairi H."/>
            <person name="Urbaniak M.D."/>
            <person name="Bates M.D."/>
            <person name="Jariyapan N."/>
            <person name="Kwakye-Nuako G."/>
            <person name="Thomaz Soccol V."/>
            <person name="Al-Salem W.S."/>
            <person name="Dillon R.J."/>
            <person name="Bates P.A."/>
            <person name="Gatherer D."/>
        </authorList>
    </citation>
    <scope>NUCLEOTIDE SEQUENCE [LARGE SCALE GENOMIC DNA]</scope>
</reference>
<dbReference type="AlphaFoldDB" id="A0A836KQP5"/>
<evidence type="ECO:0000313" key="6">
    <source>
        <dbReference type="Proteomes" id="UP000673552"/>
    </source>
</evidence>
<dbReference type="InterPro" id="IPR011992">
    <property type="entry name" value="EF-hand-dom_pair"/>
</dbReference>
<reference evidence="6" key="1">
    <citation type="journal article" date="2021" name="Microbiol. Resour. Announc.">
        <title>LGAAP: Leishmaniinae Genome Assembly and Annotation Pipeline.</title>
        <authorList>
            <person name="Almutairi H."/>
            <person name="Urbaniak M.D."/>
            <person name="Bates M.D."/>
            <person name="Jariyapan N."/>
            <person name="Kwakye-Nuako G."/>
            <person name="Thomaz-Soccol V."/>
            <person name="Al-Salem W.S."/>
            <person name="Dillon R.J."/>
            <person name="Bates P.A."/>
            <person name="Gatherer D."/>
        </authorList>
    </citation>
    <scope>NUCLEOTIDE SEQUENCE [LARGE SCALE GENOMIC DNA]</scope>
</reference>
<sequence>MGNTADDGQGSAEFVEHEFRLILCFIYDCFSLTVMFDEMDTSGSMLLDAKEFKAAVPTIGVWGFAIDDVDASFKEIDDGSG</sequence>
<keyword evidence="6" id="KW-1185">Reference proteome</keyword>
<comment type="caution">
    <text evidence="5">The sequence shown here is derived from an EMBL/GenBank/DDBJ whole genome shotgun (WGS) entry which is preliminary data.</text>
</comment>
<dbReference type="Proteomes" id="UP000673552">
    <property type="component" value="Unassembled WGS sequence"/>
</dbReference>
<evidence type="ECO:0000256" key="1">
    <source>
        <dbReference type="ARBA" id="ARBA00022723"/>
    </source>
</evidence>
<evidence type="ECO:0000313" key="5">
    <source>
        <dbReference type="EMBL" id="KAG5482017.1"/>
    </source>
</evidence>
<name>A0A836KQP5_9TRYP</name>